<dbReference type="AlphaFoldDB" id="A0A2P2MVA7"/>
<name>A0A2P2MVA7_RHIMU</name>
<sequence length="126" mass="14009">MPVYNTELGTLNYLFSNGSLQDTYISLAGKVALGFSSRPRPATATRIGSTALTGRGRAGDTHEYRDYRAGCVQAHSMAFHGRKKMELPLATLHSLHDLRQTISKSRSTNTVFLFFFFPFFGLSKAR</sequence>
<reference evidence="1" key="1">
    <citation type="submission" date="2018-02" db="EMBL/GenBank/DDBJ databases">
        <title>Rhizophora mucronata_Transcriptome.</title>
        <authorList>
            <person name="Meera S.P."/>
            <person name="Sreeshan A."/>
            <person name="Augustine A."/>
        </authorList>
    </citation>
    <scope>NUCLEOTIDE SEQUENCE</scope>
    <source>
        <tissue evidence="1">Leaf</tissue>
    </source>
</reference>
<organism evidence="1">
    <name type="scientific">Rhizophora mucronata</name>
    <name type="common">Asiatic mangrove</name>
    <dbReference type="NCBI Taxonomy" id="61149"/>
    <lineage>
        <taxon>Eukaryota</taxon>
        <taxon>Viridiplantae</taxon>
        <taxon>Streptophyta</taxon>
        <taxon>Embryophyta</taxon>
        <taxon>Tracheophyta</taxon>
        <taxon>Spermatophyta</taxon>
        <taxon>Magnoliopsida</taxon>
        <taxon>eudicotyledons</taxon>
        <taxon>Gunneridae</taxon>
        <taxon>Pentapetalae</taxon>
        <taxon>rosids</taxon>
        <taxon>fabids</taxon>
        <taxon>Malpighiales</taxon>
        <taxon>Rhizophoraceae</taxon>
        <taxon>Rhizophora</taxon>
    </lineage>
</organism>
<evidence type="ECO:0000313" key="1">
    <source>
        <dbReference type="EMBL" id="MBX34163.1"/>
    </source>
</evidence>
<accession>A0A2P2MVA7</accession>
<proteinExistence type="predicted"/>
<protein>
    <submittedName>
        <fullName evidence="1">Uncharacterized protein</fullName>
    </submittedName>
</protein>
<dbReference type="EMBL" id="GGEC01053679">
    <property type="protein sequence ID" value="MBX34163.1"/>
    <property type="molecule type" value="Transcribed_RNA"/>
</dbReference>